<reference evidence="2 3" key="1">
    <citation type="submission" date="2012-08" db="EMBL/GenBank/DDBJ databases">
        <authorList>
            <person name="Gan P.H.P."/>
            <person name="Ikeda K."/>
            <person name="Irieda H."/>
            <person name="Narusaka M."/>
            <person name="O'Connell R.J."/>
            <person name="Narusaka Y."/>
            <person name="Takano Y."/>
            <person name="Kubo Y."/>
            <person name="Shirasu K."/>
        </authorList>
    </citation>
    <scope>NUCLEOTIDE SEQUENCE [LARGE SCALE GENOMIC DNA]</scope>
    <source>
        <strain evidence="2 3">Nara gc5</strain>
    </source>
</reference>
<evidence type="ECO:0000313" key="3">
    <source>
        <dbReference type="Proteomes" id="UP000011096"/>
    </source>
</evidence>
<accession>A0A7J6JI78</accession>
<keyword evidence="3" id="KW-1185">Reference proteome</keyword>
<keyword evidence="1" id="KW-0812">Transmembrane</keyword>
<organism evidence="2 3">
    <name type="scientific">Colletotrichum fructicola (strain Nara gc5)</name>
    <name type="common">Anthracnose fungus</name>
    <name type="synonym">Colletotrichum gloeosporioides (strain Nara gc5)</name>
    <dbReference type="NCBI Taxonomy" id="1213859"/>
    <lineage>
        <taxon>Eukaryota</taxon>
        <taxon>Fungi</taxon>
        <taxon>Dikarya</taxon>
        <taxon>Ascomycota</taxon>
        <taxon>Pezizomycotina</taxon>
        <taxon>Sordariomycetes</taxon>
        <taxon>Hypocreomycetidae</taxon>
        <taxon>Glomerellales</taxon>
        <taxon>Glomerellaceae</taxon>
        <taxon>Colletotrichum</taxon>
        <taxon>Colletotrichum gloeosporioides species complex</taxon>
    </lineage>
</organism>
<sequence>MAYILVIHTPRLYSKQIALSKETKTTTREKMSDLDPQAPITCYPEPVDCHCPHGNYNGPAGFFRVVEALVHYYVPPRWVRQIIGSTLFLWFVVAATNRWLEFFVRVARCRKVRRLGGDWPAALSVFGDESSETVKEREAWEQKRIREMGKK</sequence>
<dbReference type="InParanoid" id="A0A7J6JI78"/>
<dbReference type="AlphaFoldDB" id="A0A7J6JI78"/>
<feature type="transmembrane region" description="Helical" evidence="1">
    <location>
        <begin position="82"/>
        <end position="104"/>
    </location>
</feature>
<comment type="caution">
    <text evidence="2">The sequence shown here is derived from an EMBL/GenBank/DDBJ whole genome shotgun (WGS) entry which is preliminary data.</text>
</comment>
<dbReference type="GeneID" id="43615668"/>
<dbReference type="RefSeq" id="XP_031888701.1">
    <property type="nucleotide sequence ID" value="XM_032031613.1"/>
</dbReference>
<evidence type="ECO:0000313" key="2">
    <source>
        <dbReference type="EMBL" id="KAF4489700.1"/>
    </source>
</evidence>
<dbReference type="Proteomes" id="UP000011096">
    <property type="component" value="Unassembled WGS sequence"/>
</dbReference>
<evidence type="ECO:0000256" key="1">
    <source>
        <dbReference type="SAM" id="Phobius"/>
    </source>
</evidence>
<keyword evidence="1" id="KW-0472">Membrane</keyword>
<keyword evidence="1" id="KW-1133">Transmembrane helix</keyword>
<dbReference type="EMBL" id="ANPB02000002">
    <property type="protein sequence ID" value="KAF4489700.1"/>
    <property type="molecule type" value="Genomic_DNA"/>
</dbReference>
<reference evidence="2 3" key="2">
    <citation type="submission" date="2020-04" db="EMBL/GenBank/DDBJ databases">
        <title>Genome sequencing and assembly of multiple isolates from the Colletotrichum gloeosporioides species complex.</title>
        <authorList>
            <person name="Gan P."/>
            <person name="Shirasu K."/>
        </authorList>
    </citation>
    <scope>NUCLEOTIDE SEQUENCE [LARGE SCALE GENOMIC DNA]</scope>
    <source>
        <strain evidence="2 3">Nara gc5</strain>
    </source>
</reference>
<gene>
    <name evidence="2" type="ORF">CGGC5_v002743</name>
</gene>
<dbReference type="OrthoDB" id="4800361at2759"/>
<proteinExistence type="predicted"/>
<name>A0A7J6JI78_COLFN</name>
<protein>
    <submittedName>
        <fullName evidence="2">Uncharacterized protein</fullName>
    </submittedName>
</protein>